<comment type="function">
    <text evidence="3">Catalyzes the phosphorylation of the 3'-hydroxyl group of dephosphocoenzyme A to form coenzyme A.</text>
</comment>
<protein>
    <recommendedName>
        <fullName evidence="3 4">Dephospho-CoA kinase</fullName>
        <ecNumber evidence="3 4">2.7.1.24</ecNumber>
    </recommendedName>
    <alternativeName>
        <fullName evidence="3">Dephosphocoenzyme A kinase</fullName>
    </alternativeName>
</protein>
<comment type="similarity">
    <text evidence="3">Belongs to the CoaE family.</text>
</comment>
<dbReference type="UniPathway" id="UPA00241">
    <property type="reaction ID" value="UER00356"/>
</dbReference>
<keyword evidence="1 3" id="KW-0547">Nucleotide-binding</keyword>
<sequence>MKKIGLTGGIGSGKSTVARMLAEYGYPIIDADLIAREIVAPNTPALSELAKIFGQDILYSDGSLNRSLLAQRAFATEQARLLLNQITHPRIEERTQELFRSYEAKNHNVVVWDMPLLVDHGHHKEMDVVLVVDAEDETRVQRLICRGLSEEDARQRIAVQISREQRNAAATFILDNNGSLEELETQLLQLIKQLPQPGKDPNTPADNSAG</sequence>
<dbReference type="PANTHER" id="PTHR10695">
    <property type="entry name" value="DEPHOSPHO-COA KINASE-RELATED"/>
    <property type="match status" value="1"/>
</dbReference>
<comment type="pathway">
    <text evidence="3">Cofactor biosynthesis; coenzyme A biosynthesis; CoA from (R)-pantothenate: step 5/5.</text>
</comment>
<accession>A0A0F6TCX1</accession>
<evidence type="ECO:0000313" key="5">
    <source>
        <dbReference type="EMBL" id="AKE41119.1"/>
    </source>
</evidence>
<evidence type="ECO:0000313" key="6">
    <source>
        <dbReference type="Proteomes" id="UP000033457"/>
    </source>
</evidence>
<dbReference type="Pfam" id="PF01121">
    <property type="entry name" value="CoaE"/>
    <property type="match status" value="1"/>
</dbReference>
<dbReference type="CDD" id="cd02022">
    <property type="entry name" value="DPCK"/>
    <property type="match status" value="1"/>
</dbReference>
<dbReference type="KEGG" id="cku:UL82_04675"/>
<comment type="catalytic activity">
    <reaction evidence="3">
        <text>3'-dephospho-CoA + ATP = ADP + CoA + H(+)</text>
        <dbReference type="Rhea" id="RHEA:18245"/>
        <dbReference type="ChEBI" id="CHEBI:15378"/>
        <dbReference type="ChEBI" id="CHEBI:30616"/>
        <dbReference type="ChEBI" id="CHEBI:57287"/>
        <dbReference type="ChEBI" id="CHEBI:57328"/>
        <dbReference type="ChEBI" id="CHEBI:456216"/>
        <dbReference type="EC" id="2.7.1.24"/>
    </reaction>
</comment>
<dbReference type="GO" id="GO:0015937">
    <property type="term" value="P:coenzyme A biosynthetic process"/>
    <property type="evidence" value="ECO:0007669"/>
    <property type="project" value="UniProtKB-UniRule"/>
</dbReference>
<dbReference type="PROSITE" id="PS51219">
    <property type="entry name" value="DPCK"/>
    <property type="match status" value="1"/>
</dbReference>
<gene>
    <name evidence="3 5" type="primary">coaE</name>
    <name evidence="5" type="ORF">UL82_04675</name>
</gene>
<evidence type="ECO:0000256" key="3">
    <source>
        <dbReference type="HAMAP-Rule" id="MF_00376"/>
    </source>
</evidence>
<keyword evidence="3" id="KW-0173">Coenzyme A biosynthesis</keyword>
<dbReference type="AlphaFoldDB" id="A0A0F6TCX1"/>
<dbReference type="GO" id="GO:0005524">
    <property type="term" value="F:ATP binding"/>
    <property type="evidence" value="ECO:0007669"/>
    <property type="project" value="UniProtKB-UniRule"/>
</dbReference>
<name>A0A0F6TCX1_9CORY</name>
<evidence type="ECO:0000256" key="2">
    <source>
        <dbReference type="ARBA" id="ARBA00022840"/>
    </source>
</evidence>
<dbReference type="InterPro" id="IPR001977">
    <property type="entry name" value="Depp_CoAkinase"/>
</dbReference>
<organism evidence="5 6">
    <name type="scientific">Corynebacterium kutscheri</name>
    <dbReference type="NCBI Taxonomy" id="35755"/>
    <lineage>
        <taxon>Bacteria</taxon>
        <taxon>Bacillati</taxon>
        <taxon>Actinomycetota</taxon>
        <taxon>Actinomycetes</taxon>
        <taxon>Mycobacteriales</taxon>
        <taxon>Corynebacteriaceae</taxon>
        <taxon>Corynebacterium</taxon>
    </lineage>
</organism>
<reference evidence="5 6" key="1">
    <citation type="journal article" date="2015" name="Genome Announc.">
        <title>Complete Genome Sequence of Corynebacterium kutscheri DSM 20755, a Corynebacterial Type Strain with Remarkably Low G+C Content of Chromosomal DNA.</title>
        <authorList>
            <person name="Ruckert C."/>
            <person name="Albersmeier A."/>
            <person name="Winkler A."/>
            <person name="Tauch A."/>
        </authorList>
    </citation>
    <scope>NUCLEOTIDE SEQUENCE [LARGE SCALE GENOMIC DNA]</scope>
    <source>
        <strain evidence="5 6">DSM 20755</strain>
    </source>
</reference>
<dbReference type="Proteomes" id="UP000033457">
    <property type="component" value="Chromosome"/>
</dbReference>
<dbReference type="HOGENOM" id="CLU_057180_0_0_11"/>
<dbReference type="GO" id="GO:0004140">
    <property type="term" value="F:dephospho-CoA kinase activity"/>
    <property type="evidence" value="ECO:0007669"/>
    <property type="project" value="UniProtKB-UniRule"/>
</dbReference>
<dbReference type="HAMAP" id="MF_00376">
    <property type="entry name" value="Dephospho_CoA_kinase"/>
    <property type="match status" value="1"/>
</dbReference>
<dbReference type="STRING" id="35755.UL82_04675"/>
<dbReference type="Gene3D" id="3.40.50.300">
    <property type="entry name" value="P-loop containing nucleotide triphosphate hydrolases"/>
    <property type="match status" value="1"/>
</dbReference>
<evidence type="ECO:0000256" key="1">
    <source>
        <dbReference type="ARBA" id="ARBA00022741"/>
    </source>
</evidence>
<keyword evidence="3 5" id="KW-0418">Kinase</keyword>
<dbReference type="PANTHER" id="PTHR10695:SF46">
    <property type="entry name" value="BIFUNCTIONAL COENZYME A SYNTHASE-RELATED"/>
    <property type="match status" value="1"/>
</dbReference>
<dbReference type="SUPFAM" id="SSF52540">
    <property type="entry name" value="P-loop containing nucleoside triphosphate hydrolases"/>
    <property type="match status" value="1"/>
</dbReference>
<dbReference type="RefSeq" id="WP_046439239.1">
    <property type="nucleotide sequence ID" value="NZ_CP011312.1"/>
</dbReference>
<dbReference type="EMBL" id="CP011312">
    <property type="protein sequence ID" value="AKE41119.1"/>
    <property type="molecule type" value="Genomic_DNA"/>
</dbReference>
<evidence type="ECO:0000256" key="4">
    <source>
        <dbReference type="NCBIfam" id="TIGR00152"/>
    </source>
</evidence>
<keyword evidence="3 5" id="KW-0808">Transferase</keyword>
<comment type="subcellular location">
    <subcellularLocation>
        <location evidence="3">Cytoplasm</location>
    </subcellularLocation>
</comment>
<dbReference type="InterPro" id="IPR027417">
    <property type="entry name" value="P-loop_NTPase"/>
</dbReference>
<feature type="binding site" evidence="3">
    <location>
        <begin position="11"/>
        <end position="16"/>
    </location>
    <ligand>
        <name>ATP</name>
        <dbReference type="ChEBI" id="CHEBI:30616"/>
    </ligand>
</feature>
<dbReference type="OrthoDB" id="9812943at2"/>
<dbReference type="EC" id="2.7.1.24" evidence="3 4"/>
<keyword evidence="6" id="KW-1185">Reference proteome</keyword>
<keyword evidence="3" id="KW-0963">Cytoplasm</keyword>
<dbReference type="GO" id="GO:0005737">
    <property type="term" value="C:cytoplasm"/>
    <property type="evidence" value="ECO:0007669"/>
    <property type="project" value="UniProtKB-SubCell"/>
</dbReference>
<dbReference type="NCBIfam" id="NF002879">
    <property type="entry name" value="PRK03333.1"/>
    <property type="match status" value="1"/>
</dbReference>
<dbReference type="NCBIfam" id="TIGR00152">
    <property type="entry name" value="dephospho-CoA kinase"/>
    <property type="match status" value="1"/>
</dbReference>
<keyword evidence="2 3" id="KW-0067">ATP-binding</keyword>
<proteinExistence type="inferred from homology"/>